<accession>A0A935T797</accession>
<protein>
    <submittedName>
        <fullName evidence="1">Uncharacterized protein</fullName>
    </submittedName>
</protein>
<evidence type="ECO:0000313" key="2">
    <source>
        <dbReference type="Proteomes" id="UP000706151"/>
    </source>
</evidence>
<reference evidence="1 2" key="1">
    <citation type="submission" date="2020-10" db="EMBL/GenBank/DDBJ databases">
        <title>Connecting structure to function with the recovery of over 1000 high-quality activated sludge metagenome-assembled genomes encoding full-length rRNA genes using long-read sequencing.</title>
        <authorList>
            <person name="Singleton C.M."/>
            <person name="Petriglieri F."/>
            <person name="Kristensen J.M."/>
            <person name="Kirkegaard R.H."/>
            <person name="Michaelsen T.Y."/>
            <person name="Andersen M.H."/>
            <person name="Karst S.M."/>
            <person name="Dueholm M.S."/>
            <person name="Nielsen P.H."/>
            <person name="Albertsen M."/>
        </authorList>
    </citation>
    <scope>NUCLEOTIDE SEQUENCE [LARGE SCALE GENOMIC DNA]</scope>
    <source>
        <strain evidence="1">Fred_18-Q3-R57-64_BAT3C.720</strain>
    </source>
</reference>
<name>A0A935T797_9PROT</name>
<dbReference type="EMBL" id="JADJOT010000008">
    <property type="protein sequence ID" value="MBK7954300.1"/>
    <property type="molecule type" value="Genomic_DNA"/>
</dbReference>
<evidence type="ECO:0000313" key="1">
    <source>
        <dbReference type="EMBL" id="MBK7954300.1"/>
    </source>
</evidence>
<gene>
    <name evidence="1" type="ORF">IPK02_10240</name>
</gene>
<dbReference type="AlphaFoldDB" id="A0A935T797"/>
<comment type="caution">
    <text evidence="1">The sequence shown here is derived from an EMBL/GenBank/DDBJ whole genome shotgun (WGS) entry which is preliminary data.</text>
</comment>
<dbReference type="Proteomes" id="UP000706151">
    <property type="component" value="Unassembled WGS sequence"/>
</dbReference>
<organism evidence="1 2">
    <name type="scientific">Candidatus Accumulibacter affinis</name>
    <dbReference type="NCBI Taxonomy" id="2954384"/>
    <lineage>
        <taxon>Bacteria</taxon>
        <taxon>Pseudomonadati</taxon>
        <taxon>Pseudomonadota</taxon>
        <taxon>Betaproteobacteria</taxon>
        <taxon>Candidatus Accumulibacter</taxon>
    </lineage>
</organism>
<sequence length="103" mass="11470">MVDTAANCQEKQIMNYYRITYSIDDKNERVYPKKMKGVVFVMTQDHASEHFMVGGTEATVAEDGKSIVALDTNAAEVLIQELRESFPKPPPYPVAPFPPAPGH</sequence>
<proteinExistence type="predicted"/>